<name>A0A8B7NSF0_HYAAZ</name>
<feature type="compositionally biased region" description="Basic residues" evidence="2">
    <location>
        <begin position="36"/>
        <end position="53"/>
    </location>
</feature>
<dbReference type="GeneID" id="108672750"/>
<dbReference type="PANTHER" id="PTHR10104">
    <property type="entry name" value="STATHMIN"/>
    <property type="match status" value="1"/>
</dbReference>
<dbReference type="Gene3D" id="6.10.280.30">
    <property type="match status" value="2"/>
</dbReference>
<organism evidence="3 4">
    <name type="scientific">Hyalella azteca</name>
    <name type="common">Amphipod</name>
    <dbReference type="NCBI Taxonomy" id="294128"/>
    <lineage>
        <taxon>Eukaryota</taxon>
        <taxon>Metazoa</taxon>
        <taxon>Ecdysozoa</taxon>
        <taxon>Arthropoda</taxon>
        <taxon>Crustacea</taxon>
        <taxon>Multicrustacea</taxon>
        <taxon>Malacostraca</taxon>
        <taxon>Eumalacostraca</taxon>
        <taxon>Peracarida</taxon>
        <taxon>Amphipoda</taxon>
        <taxon>Senticaudata</taxon>
        <taxon>Talitrida</taxon>
        <taxon>Talitroidea</taxon>
        <taxon>Hyalellidae</taxon>
        <taxon>Hyalella</taxon>
    </lineage>
</organism>
<feature type="region of interest" description="Disordered" evidence="2">
    <location>
        <begin position="36"/>
        <end position="66"/>
    </location>
</feature>
<dbReference type="AlphaFoldDB" id="A0A8B7NSF0"/>
<feature type="compositionally biased region" description="Basic and acidic residues" evidence="2">
    <location>
        <begin position="357"/>
        <end position="385"/>
    </location>
</feature>
<evidence type="ECO:0000313" key="4">
    <source>
        <dbReference type="RefSeq" id="XP_018015966.1"/>
    </source>
</evidence>
<feature type="region of interest" description="Disordered" evidence="2">
    <location>
        <begin position="357"/>
        <end position="397"/>
    </location>
</feature>
<accession>A0A8B7NSF0</accession>
<evidence type="ECO:0000313" key="3">
    <source>
        <dbReference type="Proteomes" id="UP000694843"/>
    </source>
</evidence>
<feature type="compositionally biased region" description="Polar residues" evidence="2">
    <location>
        <begin position="386"/>
        <end position="397"/>
    </location>
</feature>
<dbReference type="PANTHER" id="PTHR10104:SF1">
    <property type="entry name" value="STATHMIN, ISOFORM D"/>
    <property type="match status" value="1"/>
</dbReference>
<keyword evidence="3" id="KW-1185">Reference proteome</keyword>
<dbReference type="OrthoDB" id="5986631at2759"/>
<dbReference type="GO" id="GO:0003743">
    <property type="term" value="F:translation initiation factor activity"/>
    <property type="evidence" value="ECO:0007669"/>
    <property type="project" value="UniProtKB-KW"/>
</dbReference>
<dbReference type="GO" id="GO:0005737">
    <property type="term" value="C:cytoplasm"/>
    <property type="evidence" value="ECO:0007669"/>
    <property type="project" value="TreeGrafter"/>
</dbReference>
<dbReference type="OMA" id="MLMATEV"/>
<dbReference type="Pfam" id="PF00836">
    <property type="entry name" value="Stathmin"/>
    <property type="match status" value="1"/>
</dbReference>
<feature type="compositionally biased region" description="Basic and acidic residues" evidence="2">
    <location>
        <begin position="54"/>
        <end position="65"/>
    </location>
</feature>
<dbReference type="InterPro" id="IPR000956">
    <property type="entry name" value="Stathmin_fam"/>
</dbReference>
<keyword evidence="1" id="KW-0175">Coiled coil</keyword>
<keyword evidence="4" id="KW-0648">Protein biosynthesis</keyword>
<dbReference type="RefSeq" id="XP_018015966.1">
    <property type="nucleotide sequence ID" value="XM_018160477.2"/>
</dbReference>
<dbReference type="GO" id="GO:0015631">
    <property type="term" value="F:tubulin binding"/>
    <property type="evidence" value="ECO:0007669"/>
    <property type="project" value="TreeGrafter"/>
</dbReference>
<evidence type="ECO:0000256" key="1">
    <source>
        <dbReference type="SAM" id="Coils"/>
    </source>
</evidence>
<gene>
    <name evidence="4" type="primary">LOC108672750</name>
</gene>
<dbReference type="PRINTS" id="PR00345">
    <property type="entry name" value="STATHMIN"/>
</dbReference>
<feature type="region of interest" description="Disordered" evidence="2">
    <location>
        <begin position="78"/>
        <end position="98"/>
    </location>
</feature>
<sequence>MIIGLFTDSFLRCFCHTCSVNSAIAGRHLHKKPLSKKINKKPRCKQPNKTRRNHATEIRAEEKSRGGMSYEVILSQAVTERPSSPAKSPSPPPARSITQQDIENKLELAEQRRKALEAQRVASIGERLCRLEEAARKRQEANDEFICSTATALDLKLDASSVNREAHLDGLKAKVADHLNSVETVRKSVEEQTEKLREEILSKMSSAQENRDDHLRTIMAKLQAHEASVQRVRESHDRAVRDLEERIRIKQEVATDNREAEIEKKLEALRNHLAKVEDFKENLNKKHEEQSEKLRAEIASYEAKVDKIRNERNARPPTNVLDKIEKIIENKEKEHENRMKEVEEKIKAKFDLVEKNRAEMAEKNRKIREEQERRAEAVRANKEKMTASTTSDDISSG</sequence>
<dbReference type="GO" id="GO:0043005">
    <property type="term" value="C:neuron projection"/>
    <property type="evidence" value="ECO:0007669"/>
    <property type="project" value="TreeGrafter"/>
</dbReference>
<dbReference type="SUPFAM" id="SSF101494">
    <property type="entry name" value="Stathmin"/>
    <property type="match status" value="1"/>
</dbReference>
<keyword evidence="4" id="KW-0396">Initiation factor</keyword>
<dbReference type="PROSITE" id="PS51663">
    <property type="entry name" value="STATHMIN_3"/>
    <property type="match status" value="1"/>
</dbReference>
<dbReference type="GO" id="GO:0007019">
    <property type="term" value="P:microtubule depolymerization"/>
    <property type="evidence" value="ECO:0007669"/>
    <property type="project" value="TreeGrafter"/>
</dbReference>
<reference evidence="4" key="1">
    <citation type="submission" date="2025-08" db="UniProtKB">
        <authorList>
            <consortium name="RefSeq"/>
        </authorList>
    </citation>
    <scope>IDENTIFICATION</scope>
    <source>
        <tissue evidence="4">Whole organism</tissue>
    </source>
</reference>
<feature type="coiled-coil region" evidence="1">
    <location>
        <begin position="99"/>
        <end position="126"/>
    </location>
</feature>
<protein>
    <submittedName>
        <fullName evidence="4">Eukaryotic translation initiation factor 5B isoform X1</fullName>
    </submittedName>
</protein>
<dbReference type="GO" id="GO:0031175">
    <property type="term" value="P:neuron projection development"/>
    <property type="evidence" value="ECO:0007669"/>
    <property type="project" value="TreeGrafter"/>
</dbReference>
<evidence type="ECO:0000256" key="2">
    <source>
        <dbReference type="SAM" id="MobiDB-lite"/>
    </source>
</evidence>
<dbReference type="InterPro" id="IPR036002">
    <property type="entry name" value="Stathmin_sf"/>
</dbReference>
<proteinExistence type="predicted"/>
<dbReference type="GO" id="GO:0031110">
    <property type="term" value="P:regulation of microtubule polymerization or depolymerization"/>
    <property type="evidence" value="ECO:0007669"/>
    <property type="project" value="InterPro"/>
</dbReference>
<dbReference type="Proteomes" id="UP000694843">
    <property type="component" value="Unplaced"/>
</dbReference>
<dbReference type="KEGG" id="hazt:108672750"/>